<evidence type="ECO:0000313" key="1">
    <source>
        <dbReference type="EMBL" id="WPL17310.1"/>
    </source>
</evidence>
<organism evidence="1 2">
    <name type="scientific">Thiorhodovibrio winogradskyi</name>
    <dbReference type="NCBI Taxonomy" id="77007"/>
    <lineage>
        <taxon>Bacteria</taxon>
        <taxon>Pseudomonadati</taxon>
        <taxon>Pseudomonadota</taxon>
        <taxon>Gammaproteobacteria</taxon>
        <taxon>Chromatiales</taxon>
        <taxon>Chromatiaceae</taxon>
        <taxon>Thiorhodovibrio</taxon>
    </lineage>
</organism>
<dbReference type="Proteomes" id="UP001432180">
    <property type="component" value="Chromosome"/>
</dbReference>
<protein>
    <recommendedName>
        <fullName evidence="3">Response regulatory domain-containing protein</fullName>
    </recommendedName>
</protein>
<accession>A0ABZ0S9U9</accession>
<proteinExistence type="predicted"/>
<reference evidence="1 2" key="1">
    <citation type="journal article" date="2023" name="Microorganisms">
        <title>Thiorhodovibrio frisius and Trv. litoralis spp. nov., Two Novel Members from a Clade of Fastidious Purple Sulfur Bacteria That Exhibit Unique Red-Shifted Light-Harvesting Capabilities.</title>
        <authorList>
            <person name="Methner A."/>
            <person name="Kuzyk S.B."/>
            <person name="Petersen J."/>
            <person name="Bauer S."/>
            <person name="Brinkmann H."/>
            <person name="Sichau K."/>
            <person name="Wanner G."/>
            <person name="Wolf J."/>
            <person name="Neumann-Schaal M."/>
            <person name="Henke P."/>
            <person name="Tank M."/>
            <person name="Sproer C."/>
            <person name="Bunk B."/>
            <person name="Overmann J."/>
        </authorList>
    </citation>
    <scope>NUCLEOTIDE SEQUENCE [LARGE SCALE GENOMIC DNA]</scope>
    <source>
        <strain evidence="1 2">DSM 6702</strain>
    </source>
</reference>
<dbReference type="EMBL" id="CP121472">
    <property type="protein sequence ID" value="WPL17310.1"/>
    <property type="molecule type" value="Genomic_DNA"/>
</dbReference>
<evidence type="ECO:0008006" key="3">
    <source>
        <dbReference type="Google" id="ProtNLM"/>
    </source>
</evidence>
<sequence>MAPPLSILPRISFTLAQQIRSEAMTEVRDKPTILAVDDAPKNLKLLAETLKGDYRVKAVVNCAMALVVRRIG</sequence>
<gene>
    <name evidence="1" type="ORF">Thiowin_02313</name>
</gene>
<name>A0ABZ0S9U9_9GAMM</name>
<keyword evidence="2" id="KW-1185">Reference proteome</keyword>
<evidence type="ECO:0000313" key="2">
    <source>
        <dbReference type="Proteomes" id="UP001432180"/>
    </source>
</evidence>